<reference evidence="2 3" key="1">
    <citation type="journal article" date="2018" name="Front. Plant Sci.">
        <title>Red Clover (Trifolium pratense) and Zigzag Clover (T. medium) - A Picture of Genomic Similarities and Differences.</title>
        <authorList>
            <person name="Dluhosova J."/>
            <person name="Istvanek J."/>
            <person name="Nedelnik J."/>
            <person name="Repkova J."/>
        </authorList>
    </citation>
    <scope>NUCLEOTIDE SEQUENCE [LARGE SCALE GENOMIC DNA]</scope>
    <source>
        <strain evidence="3">cv. 10/8</strain>
        <tissue evidence="2">Leaf</tissue>
    </source>
</reference>
<dbReference type="AlphaFoldDB" id="A0A392W4G3"/>
<feature type="region of interest" description="Disordered" evidence="1">
    <location>
        <begin position="14"/>
        <end position="42"/>
    </location>
</feature>
<feature type="non-terminal residue" evidence="2">
    <location>
        <position position="42"/>
    </location>
</feature>
<dbReference type="EMBL" id="LXQA011389981">
    <property type="protein sequence ID" value="MCI95544.1"/>
    <property type="molecule type" value="Genomic_DNA"/>
</dbReference>
<evidence type="ECO:0000256" key="1">
    <source>
        <dbReference type="SAM" id="MobiDB-lite"/>
    </source>
</evidence>
<proteinExistence type="predicted"/>
<keyword evidence="3" id="KW-1185">Reference proteome</keyword>
<accession>A0A392W4G3</accession>
<evidence type="ECO:0000313" key="2">
    <source>
        <dbReference type="EMBL" id="MCI95544.1"/>
    </source>
</evidence>
<name>A0A392W4G3_9FABA</name>
<comment type="caution">
    <text evidence="2">The sequence shown here is derived from an EMBL/GenBank/DDBJ whole genome shotgun (WGS) entry which is preliminary data.</text>
</comment>
<sequence>MKTKIITEIIEISSDSDTDTDSEYARWLSMGGPGPKPDDTNV</sequence>
<dbReference type="Proteomes" id="UP000265520">
    <property type="component" value="Unassembled WGS sequence"/>
</dbReference>
<organism evidence="2 3">
    <name type="scientific">Trifolium medium</name>
    <dbReference type="NCBI Taxonomy" id="97028"/>
    <lineage>
        <taxon>Eukaryota</taxon>
        <taxon>Viridiplantae</taxon>
        <taxon>Streptophyta</taxon>
        <taxon>Embryophyta</taxon>
        <taxon>Tracheophyta</taxon>
        <taxon>Spermatophyta</taxon>
        <taxon>Magnoliopsida</taxon>
        <taxon>eudicotyledons</taxon>
        <taxon>Gunneridae</taxon>
        <taxon>Pentapetalae</taxon>
        <taxon>rosids</taxon>
        <taxon>fabids</taxon>
        <taxon>Fabales</taxon>
        <taxon>Fabaceae</taxon>
        <taxon>Papilionoideae</taxon>
        <taxon>50 kb inversion clade</taxon>
        <taxon>NPAAA clade</taxon>
        <taxon>Hologalegina</taxon>
        <taxon>IRL clade</taxon>
        <taxon>Trifolieae</taxon>
        <taxon>Trifolium</taxon>
    </lineage>
</organism>
<evidence type="ECO:0000313" key="3">
    <source>
        <dbReference type="Proteomes" id="UP000265520"/>
    </source>
</evidence>
<protein>
    <submittedName>
        <fullName evidence="2">Uncharacterized protein</fullName>
    </submittedName>
</protein>